<dbReference type="GO" id="GO:0003729">
    <property type="term" value="F:mRNA binding"/>
    <property type="evidence" value="ECO:0007669"/>
    <property type="project" value="TreeGrafter"/>
</dbReference>
<proteinExistence type="predicted"/>
<dbReference type="FunFam" id="3.30.70.330:FF:000087">
    <property type="entry name" value="Nucleolysin TIAR isoform 1"/>
    <property type="match status" value="1"/>
</dbReference>
<feature type="region of interest" description="Disordered" evidence="3">
    <location>
        <begin position="366"/>
        <end position="433"/>
    </location>
</feature>
<evidence type="ECO:0000313" key="8">
    <source>
        <dbReference type="EMBL" id="CAF0942737.1"/>
    </source>
</evidence>
<sequence length="433" mass="48890">MHSPYEENANARTLYVGNLDPSVSEELLMALFTQIGPCKNCKIIHESTGDPYAFIEFTEHQAAAHALLAMNKRLVMGKEIKVNWATTSANTNIKVDTSKHHHIFVGDIAPEIDQNALHEAFSPFGEISEIKIAKFPDTQKSKGYCFIAFANQRDAETAIASMNGQWLGTRKIRTNWATRKVSTNETASNTRYRDSNNSQFGQESSTPKLDYNEVWNRTGDTNATVYFGGFADINEDLARSIFSSFGHIQEIRIFKEKGYAFIRFSSKESACQAICHLHGSEIHGFTTKCGWGRDESINDRNNVSNFGNSNMNNQSYNKNQYDSYSQNSYGPPSNNNYMNNDRSGYNNYGSSYQQPNYVQQQYSNSQQWNNNNNNANGLQSNSMRDSYSQSTTDGTGWNHNSNNNYYGPNINQFNNSQQSHTYSSNSGWGSSRR</sequence>
<dbReference type="InterPro" id="IPR035979">
    <property type="entry name" value="RBD_domain_sf"/>
</dbReference>
<feature type="compositionally biased region" description="Polar residues" evidence="3">
    <location>
        <begin position="383"/>
        <end position="397"/>
    </location>
</feature>
<evidence type="ECO:0000313" key="7">
    <source>
        <dbReference type="EMBL" id="CAF0922995.1"/>
    </source>
</evidence>
<dbReference type="OrthoDB" id="439808at2759"/>
<evidence type="ECO:0000259" key="4">
    <source>
        <dbReference type="PROSITE" id="PS50102"/>
    </source>
</evidence>
<feature type="domain" description="RRM" evidence="4">
    <location>
        <begin position="101"/>
        <end position="179"/>
    </location>
</feature>
<feature type="compositionally biased region" description="Low complexity" evidence="3">
    <location>
        <begin position="302"/>
        <end position="319"/>
    </location>
</feature>
<feature type="region of interest" description="Disordered" evidence="3">
    <location>
        <begin position="184"/>
        <end position="205"/>
    </location>
</feature>
<dbReference type="SUPFAM" id="SSF54928">
    <property type="entry name" value="RNA-binding domain, RBD"/>
    <property type="match status" value="2"/>
</dbReference>
<dbReference type="InterPro" id="IPR000504">
    <property type="entry name" value="RRM_dom"/>
</dbReference>
<dbReference type="Pfam" id="PF00076">
    <property type="entry name" value="RRM_1"/>
    <property type="match status" value="3"/>
</dbReference>
<keyword evidence="1 2" id="KW-0694">RNA-binding</keyword>
<dbReference type="Proteomes" id="UP000663854">
    <property type="component" value="Unassembled WGS sequence"/>
</dbReference>
<dbReference type="AlphaFoldDB" id="A0A814CIT1"/>
<dbReference type="SMART" id="SM00360">
    <property type="entry name" value="RRM"/>
    <property type="match status" value="3"/>
</dbReference>
<accession>A0A814CIT1</accession>
<evidence type="ECO:0000256" key="1">
    <source>
        <dbReference type="ARBA" id="ARBA00022884"/>
    </source>
</evidence>
<evidence type="ECO:0000313" key="5">
    <source>
        <dbReference type="EMBL" id="CAF0727421.1"/>
    </source>
</evidence>
<feature type="compositionally biased region" description="Polar residues" evidence="3">
    <location>
        <begin position="416"/>
        <end position="433"/>
    </location>
</feature>
<reference evidence="8" key="1">
    <citation type="submission" date="2021-02" db="EMBL/GenBank/DDBJ databases">
        <authorList>
            <person name="Nowell W R."/>
        </authorList>
    </citation>
    <scope>NUCLEOTIDE SEQUENCE</scope>
</reference>
<dbReference type="Proteomes" id="UP000663870">
    <property type="component" value="Unassembled WGS sequence"/>
</dbReference>
<dbReference type="EMBL" id="CAJNOU010000162">
    <property type="protein sequence ID" value="CAF0895111.1"/>
    <property type="molecule type" value="Genomic_DNA"/>
</dbReference>
<feature type="compositionally biased region" description="Low complexity" evidence="3">
    <location>
        <begin position="398"/>
        <end position="415"/>
    </location>
</feature>
<evidence type="ECO:0000313" key="9">
    <source>
        <dbReference type="Proteomes" id="UP000663870"/>
    </source>
</evidence>
<dbReference type="GO" id="GO:0005634">
    <property type="term" value="C:nucleus"/>
    <property type="evidence" value="ECO:0007669"/>
    <property type="project" value="TreeGrafter"/>
</dbReference>
<evidence type="ECO:0000256" key="3">
    <source>
        <dbReference type="SAM" id="MobiDB-lite"/>
    </source>
</evidence>
<name>A0A814CIT1_9BILA</name>
<feature type="domain" description="RRM" evidence="4">
    <location>
        <begin position="12"/>
        <end position="87"/>
    </location>
</feature>
<feature type="region of interest" description="Disordered" evidence="3">
    <location>
        <begin position="302"/>
        <end position="353"/>
    </location>
</feature>
<dbReference type="Gene3D" id="3.30.70.330">
    <property type="match status" value="3"/>
</dbReference>
<dbReference type="PANTHER" id="PTHR48025:SF1">
    <property type="entry name" value="RRM DOMAIN-CONTAINING PROTEIN"/>
    <property type="match status" value="1"/>
</dbReference>
<keyword evidence="9" id="KW-1185">Reference proteome</keyword>
<feature type="compositionally biased region" description="Polar residues" evidence="3">
    <location>
        <begin position="320"/>
        <end position="349"/>
    </location>
</feature>
<dbReference type="Proteomes" id="UP000663882">
    <property type="component" value="Unassembled WGS sequence"/>
</dbReference>
<evidence type="ECO:0000256" key="2">
    <source>
        <dbReference type="PROSITE-ProRule" id="PRU00176"/>
    </source>
</evidence>
<protein>
    <recommendedName>
        <fullName evidence="4">RRM domain-containing protein</fullName>
    </recommendedName>
</protein>
<gene>
    <name evidence="8" type="ORF">JXQ802_LOCUS11249</name>
    <name evidence="5" type="ORF">PYM288_LOCUS682</name>
    <name evidence="7" type="ORF">RFH988_LOCUS10102</name>
    <name evidence="6" type="ORF">SEV965_LOCUS5339</name>
</gene>
<feature type="compositionally biased region" description="Low complexity" evidence="3">
    <location>
        <begin position="366"/>
        <end position="382"/>
    </location>
</feature>
<comment type="caution">
    <text evidence="8">The sequence shown here is derived from an EMBL/GenBank/DDBJ whole genome shotgun (WGS) entry which is preliminary data.</text>
</comment>
<dbReference type="InterPro" id="IPR012677">
    <property type="entry name" value="Nucleotide-bd_a/b_plait_sf"/>
</dbReference>
<dbReference type="EMBL" id="CAJNOO010000371">
    <property type="protein sequence ID" value="CAF0922995.1"/>
    <property type="molecule type" value="Genomic_DNA"/>
</dbReference>
<dbReference type="PROSITE" id="PS50102">
    <property type="entry name" value="RRM"/>
    <property type="match status" value="3"/>
</dbReference>
<evidence type="ECO:0000313" key="6">
    <source>
        <dbReference type="EMBL" id="CAF0895111.1"/>
    </source>
</evidence>
<dbReference type="Proteomes" id="UP000663889">
    <property type="component" value="Unassembled WGS sequence"/>
</dbReference>
<dbReference type="EMBL" id="CAJNOL010000221">
    <property type="protein sequence ID" value="CAF0942737.1"/>
    <property type="molecule type" value="Genomic_DNA"/>
</dbReference>
<organism evidence="8 9">
    <name type="scientific">Rotaria sordida</name>
    <dbReference type="NCBI Taxonomy" id="392033"/>
    <lineage>
        <taxon>Eukaryota</taxon>
        <taxon>Metazoa</taxon>
        <taxon>Spiralia</taxon>
        <taxon>Gnathifera</taxon>
        <taxon>Rotifera</taxon>
        <taxon>Eurotatoria</taxon>
        <taxon>Bdelloidea</taxon>
        <taxon>Philodinida</taxon>
        <taxon>Philodinidae</taxon>
        <taxon>Rotaria</taxon>
    </lineage>
</organism>
<dbReference type="EMBL" id="CAJNOH010000003">
    <property type="protein sequence ID" value="CAF0727421.1"/>
    <property type="molecule type" value="Genomic_DNA"/>
</dbReference>
<dbReference type="InterPro" id="IPR050502">
    <property type="entry name" value="Euk_RNA-bind_prot"/>
</dbReference>
<dbReference type="PANTHER" id="PTHR48025">
    <property type="entry name" value="OS02G0815200 PROTEIN"/>
    <property type="match status" value="1"/>
</dbReference>
<feature type="domain" description="RRM" evidence="4">
    <location>
        <begin position="223"/>
        <end position="294"/>
    </location>
</feature>